<dbReference type="InterPro" id="IPR015424">
    <property type="entry name" value="PyrdxlP-dep_Trfase"/>
</dbReference>
<accession>A0ABS8PGB7</accession>
<gene>
    <name evidence="4" type="ORF">LQ327_28360</name>
</gene>
<organism evidence="4 5">
    <name type="scientific">Actinomycetospora endophytica</name>
    <dbReference type="NCBI Taxonomy" id="2291215"/>
    <lineage>
        <taxon>Bacteria</taxon>
        <taxon>Bacillati</taxon>
        <taxon>Actinomycetota</taxon>
        <taxon>Actinomycetes</taxon>
        <taxon>Pseudonocardiales</taxon>
        <taxon>Pseudonocardiaceae</taxon>
        <taxon>Actinomycetospora</taxon>
    </lineage>
</organism>
<dbReference type="InterPro" id="IPR005814">
    <property type="entry name" value="Aminotrans_3"/>
</dbReference>
<dbReference type="PANTHER" id="PTHR43094:SF1">
    <property type="entry name" value="AMINOTRANSFERASE CLASS-III"/>
    <property type="match status" value="1"/>
</dbReference>
<dbReference type="InterPro" id="IPR015422">
    <property type="entry name" value="PyrdxlP-dep_Trfase_small"/>
</dbReference>
<evidence type="ECO:0000313" key="5">
    <source>
        <dbReference type="Proteomes" id="UP001199469"/>
    </source>
</evidence>
<evidence type="ECO:0000313" key="4">
    <source>
        <dbReference type="EMBL" id="MCD2197292.1"/>
    </source>
</evidence>
<proteinExistence type="inferred from homology"/>
<dbReference type="InterPro" id="IPR015421">
    <property type="entry name" value="PyrdxlP-dep_Trfase_major"/>
</dbReference>
<comment type="similarity">
    <text evidence="1 3">Belongs to the class-III pyridoxal-phosphate-dependent aminotransferase family.</text>
</comment>
<keyword evidence="4" id="KW-0032">Aminotransferase</keyword>
<dbReference type="CDD" id="cd00610">
    <property type="entry name" value="OAT_like"/>
    <property type="match status" value="1"/>
</dbReference>
<dbReference type="PANTHER" id="PTHR43094">
    <property type="entry name" value="AMINOTRANSFERASE"/>
    <property type="match status" value="1"/>
</dbReference>
<dbReference type="Pfam" id="PF00202">
    <property type="entry name" value="Aminotran_3"/>
    <property type="match status" value="1"/>
</dbReference>
<comment type="caution">
    <text evidence="4">The sequence shown here is derived from an EMBL/GenBank/DDBJ whole genome shotgun (WGS) entry which is preliminary data.</text>
</comment>
<reference evidence="4 5" key="1">
    <citation type="submission" date="2021-11" db="EMBL/GenBank/DDBJ databases">
        <title>Draft genome sequence of Actinomycetospora sp. SF1 isolated from the rhizosphere soil.</title>
        <authorList>
            <person name="Duangmal K."/>
            <person name="Chantavorakit T."/>
        </authorList>
    </citation>
    <scope>NUCLEOTIDE SEQUENCE [LARGE SCALE GENOMIC DNA]</scope>
    <source>
        <strain evidence="4 5">TBRC 5722</strain>
    </source>
</reference>
<dbReference type="PIRSF" id="PIRSF000521">
    <property type="entry name" value="Transaminase_4ab_Lys_Orn"/>
    <property type="match status" value="1"/>
</dbReference>
<dbReference type="RefSeq" id="WP_230739214.1">
    <property type="nucleotide sequence ID" value="NZ_JAJNDB010000007.1"/>
</dbReference>
<dbReference type="Gene3D" id="3.40.640.10">
    <property type="entry name" value="Type I PLP-dependent aspartate aminotransferase-like (Major domain)"/>
    <property type="match status" value="1"/>
</dbReference>
<dbReference type="InterPro" id="IPR049704">
    <property type="entry name" value="Aminotrans_3_PPA_site"/>
</dbReference>
<sequence length="417" mass="44133">MTLGEALWHGQAHMPTTARTRLTIAGGDGAYVTTDDGRRLLDATAGLWHTNVGHGRERIARAAYDQMCRLETYHCFGRFANEPALRLADRLSALGPVDGAKVMLTSGGSDSVDLACKLALRHAQLSGDTTRTVLVSRDRAYHGLHGLGTSIAGLPYNRDGYGSPSLVPDTARIPTNDLDGARAQIERIGPERIAAIVAEPVIGTGGVHGPAEGYLEGLQALAHDIGALFVADEVITGFGRTGHWFASDRWGLQPDVITLAKGLTSGYAPLGAVLVAPRVADRFFADTPDTPMFRHGLTYSGHATACAVAEANLDILAEEELVARAAAAEDVLTKVLDPLRDHPLVAEVRSGAGFLAGVALRADVDGAAVAADVTDEGVILRAIHENTLQICPPFVVTDDEVDHIATTIRTALDRRVT</sequence>
<keyword evidence="4" id="KW-0808">Transferase</keyword>
<protein>
    <submittedName>
        <fullName evidence="4">Aminotransferase class III-fold pyridoxal phosphate-dependent enzyme</fullName>
    </submittedName>
</protein>
<keyword evidence="5" id="KW-1185">Reference proteome</keyword>
<dbReference type="SUPFAM" id="SSF53383">
    <property type="entry name" value="PLP-dependent transferases"/>
    <property type="match status" value="1"/>
</dbReference>
<keyword evidence="2 3" id="KW-0663">Pyridoxal phosphate</keyword>
<evidence type="ECO:0000256" key="2">
    <source>
        <dbReference type="ARBA" id="ARBA00022898"/>
    </source>
</evidence>
<dbReference type="Proteomes" id="UP001199469">
    <property type="component" value="Unassembled WGS sequence"/>
</dbReference>
<evidence type="ECO:0000256" key="1">
    <source>
        <dbReference type="ARBA" id="ARBA00008954"/>
    </source>
</evidence>
<dbReference type="GO" id="GO:0008483">
    <property type="term" value="F:transaminase activity"/>
    <property type="evidence" value="ECO:0007669"/>
    <property type="project" value="UniProtKB-KW"/>
</dbReference>
<dbReference type="EMBL" id="JAJNDB010000007">
    <property type="protein sequence ID" value="MCD2197292.1"/>
    <property type="molecule type" value="Genomic_DNA"/>
</dbReference>
<dbReference type="PROSITE" id="PS00600">
    <property type="entry name" value="AA_TRANSFER_CLASS_3"/>
    <property type="match status" value="1"/>
</dbReference>
<name>A0ABS8PGB7_9PSEU</name>
<dbReference type="Gene3D" id="3.90.1150.10">
    <property type="entry name" value="Aspartate Aminotransferase, domain 1"/>
    <property type="match status" value="1"/>
</dbReference>
<evidence type="ECO:0000256" key="3">
    <source>
        <dbReference type="RuleBase" id="RU003560"/>
    </source>
</evidence>